<dbReference type="EMBL" id="CAAE01015043">
    <property type="protein sequence ID" value="CAG11804.1"/>
    <property type="molecule type" value="Genomic_DNA"/>
</dbReference>
<reference evidence="1" key="2">
    <citation type="submission" date="2004-02" db="EMBL/GenBank/DDBJ databases">
        <authorList>
            <consortium name="Genoscope"/>
            <consortium name="Whitehead Institute Centre for Genome Research"/>
        </authorList>
    </citation>
    <scope>NUCLEOTIDE SEQUENCE</scope>
</reference>
<comment type="caution">
    <text evidence="1">The sequence shown here is derived from an EMBL/GenBank/DDBJ whole genome shotgun (WGS) entry which is preliminary data.</text>
</comment>
<reference evidence="1" key="1">
    <citation type="journal article" date="2004" name="Nature">
        <title>Genome duplication in the teleost fish Tetraodon nigroviridis reveals the early vertebrate proto-karyotype.</title>
        <authorList>
            <person name="Jaillon O."/>
            <person name="Aury J.-M."/>
            <person name="Brunet F."/>
            <person name="Petit J.-L."/>
            <person name="Stange-Thomann N."/>
            <person name="Mauceli E."/>
            <person name="Bouneau L."/>
            <person name="Fischer C."/>
            <person name="Ozouf-Costaz C."/>
            <person name="Bernot A."/>
            <person name="Nicaud S."/>
            <person name="Jaffe D."/>
            <person name="Fisher S."/>
            <person name="Lutfalla G."/>
            <person name="Dossat C."/>
            <person name="Segurens B."/>
            <person name="Dasilva C."/>
            <person name="Salanoubat M."/>
            <person name="Levy M."/>
            <person name="Boudet N."/>
            <person name="Castellano S."/>
            <person name="Anthouard V."/>
            <person name="Jubin C."/>
            <person name="Castelli V."/>
            <person name="Katinka M."/>
            <person name="Vacherie B."/>
            <person name="Biemont C."/>
            <person name="Skalli Z."/>
            <person name="Cattolico L."/>
            <person name="Poulain J."/>
            <person name="De Berardinis V."/>
            <person name="Cruaud C."/>
            <person name="Duprat S."/>
            <person name="Brottier P."/>
            <person name="Coutanceau J.-P."/>
            <person name="Gouzy J."/>
            <person name="Parra G."/>
            <person name="Lardier G."/>
            <person name="Chapple C."/>
            <person name="McKernan K.J."/>
            <person name="McEwan P."/>
            <person name="Bosak S."/>
            <person name="Kellis M."/>
            <person name="Volff J.-N."/>
            <person name="Guigo R."/>
            <person name="Zody M.C."/>
            <person name="Mesirov J."/>
            <person name="Lindblad-Toh K."/>
            <person name="Birren B."/>
            <person name="Nusbaum C."/>
            <person name="Kahn D."/>
            <person name="Robinson-Rechavi M."/>
            <person name="Laudet V."/>
            <person name="Schachter V."/>
            <person name="Quetier F."/>
            <person name="Saurin W."/>
            <person name="Scarpelli C."/>
            <person name="Wincker P."/>
            <person name="Lander E.S."/>
            <person name="Weissenbach J."/>
            <person name="Roest Crollius H."/>
        </authorList>
    </citation>
    <scope>NUCLEOTIDE SEQUENCE [LARGE SCALE GENOMIC DNA]</scope>
</reference>
<organism evidence="1">
    <name type="scientific">Tetraodon nigroviridis</name>
    <name type="common">Spotted green pufferfish</name>
    <name type="synonym">Chelonodon nigroviridis</name>
    <dbReference type="NCBI Taxonomy" id="99883"/>
    <lineage>
        <taxon>Eukaryota</taxon>
        <taxon>Metazoa</taxon>
        <taxon>Chordata</taxon>
        <taxon>Craniata</taxon>
        <taxon>Vertebrata</taxon>
        <taxon>Euteleostomi</taxon>
        <taxon>Actinopterygii</taxon>
        <taxon>Neopterygii</taxon>
        <taxon>Teleostei</taxon>
        <taxon>Neoteleostei</taxon>
        <taxon>Acanthomorphata</taxon>
        <taxon>Eupercaria</taxon>
        <taxon>Tetraodontiformes</taxon>
        <taxon>Tetradontoidea</taxon>
        <taxon>Tetraodontidae</taxon>
        <taxon>Tetraodon</taxon>
    </lineage>
</organism>
<dbReference type="AlphaFoldDB" id="Q4RIH8"/>
<proteinExistence type="predicted"/>
<evidence type="ECO:0000313" key="1">
    <source>
        <dbReference type="EMBL" id="CAG11804.1"/>
    </source>
</evidence>
<dbReference type="KEGG" id="tng:GSTEN00033882G001"/>
<sequence>MLRLSLQNCKDRNGTMNRTVRPKPCKLLPLFFSRVTISLDFPAPNFLNLVKELGKKLDRIAFFLG</sequence>
<accession>Q4RIH8</accession>
<protein>
    <submittedName>
        <fullName evidence="1">(spotted green pufferfish) hypothetical protein</fullName>
    </submittedName>
</protein>
<gene>
    <name evidence="1" type="ORF">GSTENG00033882001</name>
</gene>
<name>Q4RIH8_TETNG</name>